<sequence>MTAEDHTHVRPQWDCRVCGQPWPCPEARTGLLDEYRVFPSLLKIYLTALMYDALDDLTVNGESPPNLYERFLAWARKRSR</sequence>
<gene>
    <name evidence="1" type="ORF">B0I29_11224</name>
</gene>
<evidence type="ECO:0008006" key="3">
    <source>
        <dbReference type="Google" id="ProtNLM"/>
    </source>
</evidence>
<name>A0A327ZF46_9ACTN</name>
<dbReference type="AlphaFoldDB" id="A0A327ZF46"/>
<evidence type="ECO:0000313" key="2">
    <source>
        <dbReference type="Proteomes" id="UP000249341"/>
    </source>
</evidence>
<evidence type="ECO:0000313" key="1">
    <source>
        <dbReference type="EMBL" id="RAK32993.1"/>
    </source>
</evidence>
<keyword evidence="2" id="KW-1185">Reference proteome</keyword>
<dbReference type="EMBL" id="QLMJ01000012">
    <property type="protein sequence ID" value="RAK32993.1"/>
    <property type="molecule type" value="Genomic_DNA"/>
</dbReference>
<dbReference type="OrthoDB" id="3393036at2"/>
<accession>A0A327ZF46</accession>
<proteinExistence type="predicted"/>
<reference evidence="1 2" key="1">
    <citation type="submission" date="2018-06" db="EMBL/GenBank/DDBJ databases">
        <title>Genomic Encyclopedia of Type Strains, Phase III (KMG-III): the genomes of soil and plant-associated and newly described type strains.</title>
        <authorList>
            <person name="Whitman W."/>
        </authorList>
    </citation>
    <scope>NUCLEOTIDE SEQUENCE [LARGE SCALE GENOMIC DNA]</scope>
    <source>
        <strain evidence="1 2">CGMCC 4.7090</strain>
    </source>
</reference>
<protein>
    <recommendedName>
        <fullName evidence="3">Flavin reductase</fullName>
    </recommendedName>
</protein>
<organism evidence="1 2">
    <name type="scientific">Actinoplanes lutulentus</name>
    <dbReference type="NCBI Taxonomy" id="1287878"/>
    <lineage>
        <taxon>Bacteria</taxon>
        <taxon>Bacillati</taxon>
        <taxon>Actinomycetota</taxon>
        <taxon>Actinomycetes</taxon>
        <taxon>Micromonosporales</taxon>
        <taxon>Micromonosporaceae</taxon>
        <taxon>Actinoplanes</taxon>
    </lineage>
</organism>
<dbReference type="Proteomes" id="UP000249341">
    <property type="component" value="Unassembled WGS sequence"/>
</dbReference>
<comment type="caution">
    <text evidence="1">The sequence shown here is derived from an EMBL/GenBank/DDBJ whole genome shotgun (WGS) entry which is preliminary data.</text>
</comment>
<dbReference type="RefSeq" id="WP_111651370.1">
    <property type="nucleotide sequence ID" value="NZ_JACHWI010000002.1"/>
</dbReference>